<reference evidence="1 2" key="1">
    <citation type="submission" date="2020-02" db="EMBL/GenBank/DDBJ databases">
        <title>Sequencing the genomes of 1000 actinobacteria strains.</title>
        <authorList>
            <person name="Klenk H.-P."/>
        </authorList>
    </citation>
    <scope>NUCLEOTIDE SEQUENCE [LARGE SCALE GENOMIC DNA]</scope>
    <source>
        <strain evidence="1 2">DSM 27960</strain>
    </source>
</reference>
<comment type="caution">
    <text evidence="1">The sequence shown here is derived from an EMBL/GenBank/DDBJ whole genome shotgun (WGS) entry which is preliminary data.</text>
</comment>
<protein>
    <submittedName>
        <fullName evidence="1">Uncharacterized protein</fullName>
    </submittedName>
</protein>
<evidence type="ECO:0000313" key="1">
    <source>
        <dbReference type="EMBL" id="NIH52457.1"/>
    </source>
</evidence>
<gene>
    <name evidence="1" type="ORF">FHX76_000325</name>
</gene>
<accession>A0A7X5QZ52</accession>
<evidence type="ECO:0000313" key="2">
    <source>
        <dbReference type="Proteomes" id="UP000541033"/>
    </source>
</evidence>
<dbReference type="AlphaFoldDB" id="A0A7X5QZ52"/>
<keyword evidence="2" id="KW-1185">Reference proteome</keyword>
<proteinExistence type="predicted"/>
<organism evidence="1 2">
    <name type="scientific">Lysinibacter cavernae</name>
    <dbReference type="NCBI Taxonomy" id="1640652"/>
    <lineage>
        <taxon>Bacteria</taxon>
        <taxon>Bacillati</taxon>
        <taxon>Actinomycetota</taxon>
        <taxon>Actinomycetes</taxon>
        <taxon>Micrococcales</taxon>
        <taxon>Microbacteriaceae</taxon>
        <taxon>Lysinibacter</taxon>
    </lineage>
</organism>
<sequence length="176" mass="17954">MSLQATSAAYVDKATANPSQMGSGALVTQVKNMNGQWIEATTPAAAEPILPANGAQASIRGFGEPMVANASVRLVAGSPTADITPTLTVPTGCVALCAESLGFMLFTVELDGGVPLGTDLTFAQVNALGTRTIRNAVAGAEHTLSISVYMSETTPVKFRNVAGNIGIQFNAVSVPS</sequence>
<dbReference type="EMBL" id="JAAMOX010000001">
    <property type="protein sequence ID" value="NIH52457.1"/>
    <property type="molecule type" value="Genomic_DNA"/>
</dbReference>
<name>A0A7X5QZ52_9MICO</name>
<dbReference type="RefSeq" id="WP_167147032.1">
    <property type="nucleotide sequence ID" value="NZ_JAAMOX010000001.1"/>
</dbReference>
<dbReference type="Proteomes" id="UP000541033">
    <property type="component" value="Unassembled WGS sequence"/>
</dbReference>